<dbReference type="InterPro" id="IPR036396">
    <property type="entry name" value="Cyt_P450_sf"/>
</dbReference>
<dbReference type="GO" id="GO:0004497">
    <property type="term" value="F:monooxygenase activity"/>
    <property type="evidence" value="ECO:0007669"/>
    <property type="project" value="UniProtKB-KW"/>
</dbReference>
<evidence type="ECO:0000256" key="8">
    <source>
        <dbReference type="ARBA" id="ARBA00023004"/>
    </source>
</evidence>
<evidence type="ECO:0000256" key="2">
    <source>
        <dbReference type="ARBA" id="ARBA00010617"/>
    </source>
</evidence>
<evidence type="ECO:0000313" key="14">
    <source>
        <dbReference type="Proteomes" id="UP001370490"/>
    </source>
</evidence>
<evidence type="ECO:0000256" key="11">
    <source>
        <dbReference type="PIRSR" id="PIRSR602401-1"/>
    </source>
</evidence>
<dbReference type="InterPro" id="IPR017972">
    <property type="entry name" value="Cyt_P450_CS"/>
</dbReference>
<comment type="caution">
    <text evidence="13">The sequence shown here is derived from an EMBL/GenBank/DDBJ whole genome shotgun (WGS) entry which is preliminary data.</text>
</comment>
<keyword evidence="7 12" id="KW-0560">Oxidoreductase</keyword>
<evidence type="ECO:0000256" key="4">
    <source>
        <dbReference type="ARBA" id="ARBA00022692"/>
    </source>
</evidence>
<dbReference type="EMBL" id="JBAMMX010000011">
    <property type="protein sequence ID" value="KAK6931355.1"/>
    <property type="molecule type" value="Genomic_DNA"/>
</dbReference>
<keyword evidence="3 11" id="KW-0349">Heme</keyword>
<dbReference type="SUPFAM" id="SSF48264">
    <property type="entry name" value="Cytochrome P450"/>
    <property type="match status" value="1"/>
</dbReference>
<evidence type="ECO:0000256" key="10">
    <source>
        <dbReference type="ARBA" id="ARBA00023136"/>
    </source>
</evidence>
<dbReference type="GO" id="GO:0016020">
    <property type="term" value="C:membrane"/>
    <property type="evidence" value="ECO:0007669"/>
    <property type="project" value="UniProtKB-SubCell"/>
</dbReference>
<dbReference type="GO" id="GO:0016705">
    <property type="term" value="F:oxidoreductase activity, acting on paired donors, with incorporation or reduction of molecular oxygen"/>
    <property type="evidence" value="ECO:0007669"/>
    <property type="project" value="InterPro"/>
</dbReference>
<keyword evidence="4" id="KW-0812">Transmembrane</keyword>
<comment type="cofactor">
    <cofactor evidence="11">
        <name>heme</name>
        <dbReference type="ChEBI" id="CHEBI:30413"/>
    </cofactor>
</comment>
<dbReference type="GO" id="GO:0020037">
    <property type="term" value="F:heme binding"/>
    <property type="evidence" value="ECO:0007669"/>
    <property type="project" value="InterPro"/>
</dbReference>
<sequence>MDSEIIREMTDRKHRAHRNSVTQHFLKKLFGDGLVLSKGEKWAKVRKLADHAFHGESLKNMVPAMIASAKAMVERWKDYKGKEIEVFEEFKVLTSEMISRTAFGSSYLQGKDIFEMLAKLTVIAFRNSFKIRLPGISKIIRSSDDIESEKLERGIQGMILQIVKKREEKVERGEMEDFGSDFLGVLIKAHHDADKKKRISLENLIDECKTFYSAGNETTTGLLSWTVLLLAIHEDWQEKARKEMTMIINESLRLYPPAIGTSRTTTREVRVGKLILPANIDVFIPIIAIHHDPKIWGPDALLFRPERFSAGVAKATNGNLHAFLPFGQGPRICVGSSFAVTEAKVALSMILQHYSFTLSPAYVHSPSVKVSIEPQHGIQVVLKAL</sequence>
<gene>
    <name evidence="13" type="ORF">RJ641_003148</name>
</gene>
<evidence type="ECO:0000256" key="1">
    <source>
        <dbReference type="ARBA" id="ARBA00004370"/>
    </source>
</evidence>
<dbReference type="PRINTS" id="PR00385">
    <property type="entry name" value="P450"/>
</dbReference>
<evidence type="ECO:0000256" key="6">
    <source>
        <dbReference type="ARBA" id="ARBA00022989"/>
    </source>
</evidence>
<dbReference type="GO" id="GO:0005506">
    <property type="term" value="F:iron ion binding"/>
    <property type="evidence" value="ECO:0007669"/>
    <property type="project" value="InterPro"/>
</dbReference>
<keyword evidence="5 11" id="KW-0479">Metal-binding</keyword>
<keyword evidence="14" id="KW-1185">Reference proteome</keyword>
<organism evidence="13 14">
    <name type="scientific">Dillenia turbinata</name>
    <dbReference type="NCBI Taxonomy" id="194707"/>
    <lineage>
        <taxon>Eukaryota</taxon>
        <taxon>Viridiplantae</taxon>
        <taxon>Streptophyta</taxon>
        <taxon>Embryophyta</taxon>
        <taxon>Tracheophyta</taxon>
        <taxon>Spermatophyta</taxon>
        <taxon>Magnoliopsida</taxon>
        <taxon>eudicotyledons</taxon>
        <taxon>Gunneridae</taxon>
        <taxon>Pentapetalae</taxon>
        <taxon>Dilleniales</taxon>
        <taxon>Dilleniaceae</taxon>
        <taxon>Dillenia</taxon>
    </lineage>
</organism>
<reference evidence="13 14" key="1">
    <citation type="submission" date="2023-12" db="EMBL/GenBank/DDBJ databases">
        <title>A high-quality genome assembly for Dillenia turbinata (Dilleniales).</title>
        <authorList>
            <person name="Chanderbali A."/>
        </authorList>
    </citation>
    <scope>NUCLEOTIDE SEQUENCE [LARGE SCALE GENOMIC DNA]</scope>
    <source>
        <strain evidence="13">LSX21</strain>
        <tissue evidence="13">Leaf</tissue>
    </source>
</reference>
<dbReference type="InterPro" id="IPR001128">
    <property type="entry name" value="Cyt_P450"/>
</dbReference>
<evidence type="ECO:0000256" key="7">
    <source>
        <dbReference type="ARBA" id="ARBA00023002"/>
    </source>
</evidence>
<dbReference type="AlphaFoldDB" id="A0AAN8VCA6"/>
<comment type="similarity">
    <text evidence="2 12">Belongs to the cytochrome P450 family.</text>
</comment>
<evidence type="ECO:0000256" key="9">
    <source>
        <dbReference type="ARBA" id="ARBA00023033"/>
    </source>
</evidence>
<keyword evidence="8 11" id="KW-0408">Iron</keyword>
<dbReference type="Proteomes" id="UP001370490">
    <property type="component" value="Unassembled WGS sequence"/>
</dbReference>
<evidence type="ECO:0000256" key="12">
    <source>
        <dbReference type="RuleBase" id="RU000461"/>
    </source>
</evidence>
<keyword evidence="9 12" id="KW-0503">Monooxygenase</keyword>
<dbReference type="PRINTS" id="PR00463">
    <property type="entry name" value="EP450I"/>
</dbReference>
<keyword evidence="6" id="KW-1133">Transmembrane helix</keyword>
<protein>
    <submittedName>
        <fullName evidence="13">Cytochrome P450</fullName>
    </submittedName>
</protein>
<dbReference type="PANTHER" id="PTHR24282:SF20">
    <property type="entry name" value="CYTOCHROME P450 CYP749A22-LIKE"/>
    <property type="match status" value="1"/>
</dbReference>
<comment type="subcellular location">
    <subcellularLocation>
        <location evidence="1">Membrane</location>
    </subcellularLocation>
</comment>
<dbReference type="PROSITE" id="PS00086">
    <property type="entry name" value="CYTOCHROME_P450"/>
    <property type="match status" value="1"/>
</dbReference>
<name>A0AAN8VCA6_9MAGN</name>
<evidence type="ECO:0000256" key="5">
    <source>
        <dbReference type="ARBA" id="ARBA00022723"/>
    </source>
</evidence>
<proteinExistence type="inferred from homology"/>
<keyword evidence="10" id="KW-0472">Membrane</keyword>
<dbReference type="InterPro" id="IPR050665">
    <property type="entry name" value="Cytochrome_P450_Monooxygen"/>
</dbReference>
<dbReference type="Pfam" id="PF00067">
    <property type="entry name" value="p450"/>
    <property type="match status" value="1"/>
</dbReference>
<dbReference type="Gene3D" id="1.10.630.10">
    <property type="entry name" value="Cytochrome P450"/>
    <property type="match status" value="1"/>
</dbReference>
<evidence type="ECO:0000256" key="3">
    <source>
        <dbReference type="ARBA" id="ARBA00022617"/>
    </source>
</evidence>
<dbReference type="PANTHER" id="PTHR24282">
    <property type="entry name" value="CYTOCHROME P450 FAMILY MEMBER"/>
    <property type="match status" value="1"/>
</dbReference>
<dbReference type="InterPro" id="IPR002401">
    <property type="entry name" value="Cyt_P450_E_grp-I"/>
</dbReference>
<feature type="binding site" description="axial binding residue" evidence="11">
    <location>
        <position position="333"/>
    </location>
    <ligand>
        <name>heme</name>
        <dbReference type="ChEBI" id="CHEBI:30413"/>
    </ligand>
    <ligandPart>
        <name>Fe</name>
        <dbReference type="ChEBI" id="CHEBI:18248"/>
    </ligandPart>
</feature>
<accession>A0AAN8VCA6</accession>
<evidence type="ECO:0000313" key="13">
    <source>
        <dbReference type="EMBL" id="KAK6931355.1"/>
    </source>
</evidence>